<gene>
    <name evidence="1" type="ORF">LMG7053_01847</name>
</gene>
<dbReference type="InterPro" id="IPR036909">
    <property type="entry name" value="Cyt_c-like_dom_sf"/>
</dbReference>
<accession>A0ABM8LRY8</accession>
<comment type="caution">
    <text evidence="1">The sequence shown here is derived from an EMBL/GenBank/DDBJ whole genome shotgun (WGS) entry which is preliminary data.</text>
</comment>
<protein>
    <recommendedName>
        <fullName evidence="3">Cytochrome C</fullName>
    </recommendedName>
</protein>
<evidence type="ECO:0000313" key="1">
    <source>
        <dbReference type="EMBL" id="CAB3945311.1"/>
    </source>
</evidence>
<name>A0ABM8LRY8_9BURK</name>
<keyword evidence="2" id="KW-1185">Reference proteome</keyword>
<dbReference type="Proteomes" id="UP000494161">
    <property type="component" value="Unassembled WGS sequence"/>
</dbReference>
<dbReference type="SUPFAM" id="SSF46626">
    <property type="entry name" value="Cytochrome c"/>
    <property type="match status" value="1"/>
</dbReference>
<evidence type="ECO:0000313" key="2">
    <source>
        <dbReference type="Proteomes" id="UP000494161"/>
    </source>
</evidence>
<dbReference type="Gene3D" id="1.10.760.10">
    <property type="entry name" value="Cytochrome c-like domain"/>
    <property type="match status" value="1"/>
</dbReference>
<proteinExistence type="predicted"/>
<organism evidence="1 2">
    <name type="scientific">Achromobacter ruhlandii</name>
    <dbReference type="NCBI Taxonomy" id="72557"/>
    <lineage>
        <taxon>Bacteria</taxon>
        <taxon>Pseudomonadati</taxon>
        <taxon>Pseudomonadota</taxon>
        <taxon>Betaproteobacteria</taxon>
        <taxon>Burkholderiales</taxon>
        <taxon>Alcaligenaceae</taxon>
        <taxon>Achromobacter</taxon>
    </lineage>
</organism>
<evidence type="ECO:0008006" key="3">
    <source>
        <dbReference type="Google" id="ProtNLM"/>
    </source>
</evidence>
<reference evidence="1 2" key="1">
    <citation type="submission" date="2020-04" db="EMBL/GenBank/DDBJ databases">
        <authorList>
            <person name="De Canck E."/>
        </authorList>
    </citation>
    <scope>NUCLEOTIDE SEQUENCE [LARGE SCALE GENOMIC DNA]</scope>
    <source>
        <strain evidence="1 2">LMG 7053</strain>
    </source>
</reference>
<sequence>MMDTPERGGGRGRWRGAAAGLACAAIGAAVVGAAALADEAVPAAAQAAAGPLAAANGVPGADTLRQAARADYVLQCAGCHRVDGRGSTPHGIPDFRNSVGAFTHLPAGREYLVRVPGAAYSQLSNAELANVLNWLLRTFSPEQLPTGFQPYTESEVAAARPHRYDDVVPVRHGLARELAALGFALSDYSYGSARAP</sequence>
<dbReference type="EMBL" id="CADILJ010000011">
    <property type="protein sequence ID" value="CAB3945311.1"/>
    <property type="molecule type" value="Genomic_DNA"/>
</dbReference>